<gene>
    <name evidence="7" type="ORF">SAMN04488055_3473</name>
</gene>
<accession>A0A1N6IZ16</accession>
<dbReference type="EMBL" id="FSRA01000002">
    <property type="protein sequence ID" value="SIO37233.1"/>
    <property type="molecule type" value="Genomic_DNA"/>
</dbReference>
<dbReference type="PANTHER" id="PTHR30606">
    <property type="entry name" value="LIPID A BIOSYNTHESIS LAUROYL ACYLTRANSFERASE"/>
    <property type="match status" value="1"/>
</dbReference>
<dbReference type="Proteomes" id="UP000185003">
    <property type="component" value="Unassembled WGS sequence"/>
</dbReference>
<evidence type="ECO:0000256" key="6">
    <source>
        <dbReference type="ARBA" id="ARBA00023315"/>
    </source>
</evidence>
<keyword evidence="6" id="KW-0012">Acyltransferase</keyword>
<dbReference type="STRING" id="536979.SAMN04488055_3473"/>
<organism evidence="7 8">
    <name type="scientific">Chitinophaga niabensis</name>
    <dbReference type="NCBI Taxonomy" id="536979"/>
    <lineage>
        <taxon>Bacteria</taxon>
        <taxon>Pseudomonadati</taxon>
        <taxon>Bacteroidota</taxon>
        <taxon>Chitinophagia</taxon>
        <taxon>Chitinophagales</taxon>
        <taxon>Chitinophagaceae</taxon>
        <taxon>Chitinophaga</taxon>
    </lineage>
</organism>
<reference evidence="7 8" key="1">
    <citation type="submission" date="2016-11" db="EMBL/GenBank/DDBJ databases">
        <authorList>
            <person name="Jaros S."/>
            <person name="Januszkiewicz K."/>
            <person name="Wedrychowicz H."/>
        </authorList>
    </citation>
    <scope>NUCLEOTIDE SEQUENCE [LARGE SCALE GENOMIC DNA]</scope>
    <source>
        <strain evidence="7 8">DSM 24787</strain>
    </source>
</reference>
<dbReference type="GO" id="GO:0005886">
    <property type="term" value="C:plasma membrane"/>
    <property type="evidence" value="ECO:0007669"/>
    <property type="project" value="UniProtKB-SubCell"/>
</dbReference>
<keyword evidence="8" id="KW-1185">Reference proteome</keyword>
<dbReference type="PANTHER" id="PTHR30606:SF10">
    <property type="entry name" value="PHOSPHATIDYLINOSITOL MANNOSIDE ACYLTRANSFERASE"/>
    <property type="match status" value="1"/>
</dbReference>
<keyword evidence="4 7" id="KW-0808">Transferase</keyword>
<dbReference type="OrthoDB" id="9801955at2"/>
<evidence type="ECO:0000256" key="2">
    <source>
        <dbReference type="ARBA" id="ARBA00022475"/>
    </source>
</evidence>
<keyword evidence="3" id="KW-0997">Cell inner membrane</keyword>
<evidence type="ECO:0000313" key="8">
    <source>
        <dbReference type="Proteomes" id="UP000185003"/>
    </source>
</evidence>
<proteinExistence type="predicted"/>
<dbReference type="CDD" id="cd07984">
    <property type="entry name" value="LPLAT_LABLAT-like"/>
    <property type="match status" value="1"/>
</dbReference>
<dbReference type="AlphaFoldDB" id="A0A1N6IZ16"/>
<keyword evidence="5" id="KW-0472">Membrane</keyword>
<name>A0A1N6IZ16_9BACT</name>
<keyword evidence="2" id="KW-1003">Cell membrane</keyword>
<protein>
    <submittedName>
        <fullName evidence="7">KDO2-lipid IV(A) lauroyltransferase</fullName>
    </submittedName>
</protein>
<evidence type="ECO:0000256" key="1">
    <source>
        <dbReference type="ARBA" id="ARBA00004533"/>
    </source>
</evidence>
<evidence type="ECO:0000256" key="5">
    <source>
        <dbReference type="ARBA" id="ARBA00023136"/>
    </source>
</evidence>
<dbReference type="GO" id="GO:0009247">
    <property type="term" value="P:glycolipid biosynthetic process"/>
    <property type="evidence" value="ECO:0007669"/>
    <property type="project" value="UniProtKB-ARBA"/>
</dbReference>
<evidence type="ECO:0000256" key="3">
    <source>
        <dbReference type="ARBA" id="ARBA00022519"/>
    </source>
</evidence>
<dbReference type="GO" id="GO:0016746">
    <property type="term" value="F:acyltransferase activity"/>
    <property type="evidence" value="ECO:0007669"/>
    <property type="project" value="UniProtKB-KW"/>
</dbReference>
<evidence type="ECO:0000256" key="4">
    <source>
        <dbReference type="ARBA" id="ARBA00022679"/>
    </source>
</evidence>
<comment type="subcellular location">
    <subcellularLocation>
        <location evidence="1">Cell inner membrane</location>
    </subcellularLocation>
</comment>
<evidence type="ECO:0000313" key="7">
    <source>
        <dbReference type="EMBL" id="SIO37233.1"/>
    </source>
</evidence>
<dbReference type="Pfam" id="PF03279">
    <property type="entry name" value="Lip_A_acyltrans"/>
    <property type="match status" value="1"/>
</dbReference>
<dbReference type="InterPro" id="IPR004960">
    <property type="entry name" value="LipA_acyltrans"/>
</dbReference>
<sequence length="259" mass="31016">MLYFLFHTILRYRFAVVMQNLARSFPERSYEEINHIAGRFYRYFSHMFLEWLEMVLLSEKQMKKRVQVNNAALLEHYHAQQRNIIIMLGHYGNWEYANILPSYLSFDVHAVFKPLSNRLFDRIMRKLRSRFGLKLLSMDKVVRYMHANRQRPGAYIFVSDQSPSQENRFTMDFLHQPTNVITGAERIAKKLDAVVVYAVINKRDASSHWEISFSLITDQAAATPEHAITKTFSEFLEQDIRRSPEYWLWSHRRWKNNRS</sequence>